<feature type="transmembrane region" description="Helical" evidence="5">
    <location>
        <begin position="163"/>
        <end position="181"/>
    </location>
</feature>
<dbReference type="EMBL" id="SNRY01000201">
    <property type="protein sequence ID" value="KAA6344769.1"/>
    <property type="molecule type" value="Genomic_DNA"/>
</dbReference>
<evidence type="ECO:0000313" key="8">
    <source>
        <dbReference type="EMBL" id="KAA6344769.1"/>
    </source>
</evidence>
<feature type="transmembrane region" description="Helical" evidence="5">
    <location>
        <begin position="232"/>
        <end position="250"/>
    </location>
</feature>
<reference evidence="7" key="1">
    <citation type="submission" date="2019-03" db="EMBL/GenBank/DDBJ databases">
        <title>Single cell metagenomics reveals metabolic interactions within the superorganism composed of flagellate Streblomastix strix and complex community of Bacteroidetes bacteria on its surface.</title>
        <authorList>
            <person name="Treitli S.C."/>
            <person name="Kolisko M."/>
            <person name="Husnik F."/>
            <person name="Keeling P."/>
            <person name="Hampl V."/>
        </authorList>
    </citation>
    <scope>NUCLEOTIDE SEQUENCE</scope>
    <source>
        <strain evidence="7">STM</strain>
    </source>
</reference>
<feature type="transmembrane region" description="Helical" evidence="5">
    <location>
        <begin position="186"/>
        <end position="203"/>
    </location>
</feature>
<feature type="transmembrane region" description="Helical" evidence="5">
    <location>
        <begin position="89"/>
        <end position="111"/>
    </location>
</feature>
<comment type="subcellular location">
    <subcellularLocation>
        <location evidence="1">Membrane</location>
        <topology evidence="1">Multi-pass membrane protein</topology>
    </subcellularLocation>
</comment>
<accession>A0A5J4SF28</accession>
<feature type="transmembrane region" description="Helical" evidence="5">
    <location>
        <begin position="56"/>
        <end position="77"/>
    </location>
</feature>
<evidence type="ECO:0000256" key="2">
    <source>
        <dbReference type="ARBA" id="ARBA00022692"/>
    </source>
</evidence>
<dbReference type="GO" id="GO:0016020">
    <property type="term" value="C:membrane"/>
    <property type="evidence" value="ECO:0007669"/>
    <property type="project" value="UniProtKB-SubCell"/>
</dbReference>
<protein>
    <recommendedName>
        <fullName evidence="6">O-antigen ligase-related domain-containing protein</fullName>
    </recommendedName>
</protein>
<evidence type="ECO:0000259" key="6">
    <source>
        <dbReference type="Pfam" id="PF04932"/>
    </source>
</evidence>
<feature type="transmembrane region" description="Helical" evidence="5">
    <location>
        <begin position="334"/>
        <end position="354"/>
    </location>
</feature>
<keyword evidence="4 5" id="KW-0472">Membrane</keyword>
<keyword evidence="3 5" id="KW-1133">Transmembrane helix</keyword>
<gene>
    <name evidence="7" type="ORF">EZS27_007624</name>
    <name evidence="8" type="ORF">EZS27_007639</name>
</gene>
<evidence type="ECO:0000313" key="7">
    <source>
        <dbReference type="EMBL" id="KAA6344754.1"/>
    </source>
</evidence>
<dbReference type="InterPro" id="IPR007016">
    <property type="entry name" value="O-antigen_ligase-rel_domated"/>
</dbReference>
<dbReference type="AlphaFoldDB" id="A0A5J4SF28"/>
<evidence type="ECO:0000256" key="3">
    <source>
        <dbReference type="ARBA" id="ARBA00022989"/>
    </source>
</evidence>
<dbReference type="EMBL" id="SNRY01000201">
    <property type="protein sequence ID" value="KAA6344754.1"/>
    <property type="molecule type" value="Genomic_DNA"/>
</dbReference>
<feature type="domain" description="O-antigen ligase-related" evidence="6">
    <location>
        <begin position="194"/>
        <end position="350"/>
    </location>
</feature>
<proteinExistence type="predicted"/>
<sequence>MRLIHYISALLIVLSMQLTDFRISEIKIGDFFSTFLLLYFCINHKNVNIPVFYKKMYLCFCFFLISSFTVILWTKFYPPNTNLSIFKQVGMISISRFIQLIGCLTFSLFIHNILIKHTVAFDDKFLKIIDRLMLLFFFFFILVFFMSFFQIETLFVYGNHRLRGGFVEGGPFGLFAVFYYVYRTKMFKFSTIWTILIIILLFASQSKAAVLFLIFIVIIYLILYNKLKIKNTIIAGFISFIILILLNNYWGFTNRLIAYWDTYKNIKYVVPTRVNDPSLVMGRIAAAYIAPEIIKNNILLGVGLGNYSLVRNNPEYLGIFPIVSEWDLMGFGGIINILIEVGIIGLFLFILPFLKMWQLSKLKTTRFLIILFMIAQIFGVQTYFQYLWFVVGIMTAINMRHKNSILT</sequence>
<comment type="caution">
    <text evidence="7">The sequence shown here is derived from an EMBL/GenBank/DDBJ whole genome shotgun (WGS) entry which is preliminary data.</text>
</comment>
<dbReference type="Pfam" id="PF04932">
    <property type="entry name" value="Wzy_C"/>
    <property type="match status" value="1"/>
</dbReference>
<feature type="transmembrane region" description="Helical" evidence="5">
    <location>
        <begin position="366"/>
        <end position="384"/>
    </location>
</feature>
<evidence type="ECO:0000256" key="4">
    <source>
        <dbReference type="ARBA" id="ARBA00023136"/>
    </source>
</evidence>
<evidence type="ECO:0000256" key="5">
    <source>
        <dbReference type="SAM" id="Phobius"/>
    </source>
</evidence>
<name>A0A5J4SF28_9ZZZZ</name>
<feature type="transmembrane region" description="Helical" evidence="5">
    <location>
        <begin position="132"/>
        <end position="151"/>
    </location>
</feature>
<organism evidence="7">
    <name type="scientific">termite gut metagenome</name>
    <dbReference type="NCBI Taxonomy" id="433724"/>
    <lineage>
        <taxon>unclassified sequences</taxon>
        <taxon>metagenomes</taxon>
        <taxon>organismal metagenomes</taxon>
    </lineage>
</organism>
<keyword evidence="2 5" id="KW-0812">Transmembrane</keyword>
<evidence type="ECO:0000256" key="1">
    <source>
        <dbReference type="ARBA" id="ARBA00004141"/>
    </source>
</evidence>